<evidence type="ECO:0000256" key="3">
    <source>
        <dbReference type="ARBA" id="ARBA00023027"/>
    </source>
</evidence>
<evidence type="ECO:0000259" key="5">
    <source>
        <dbReference type="Pfam" id="PF03446"/>
    </source>
</evidence>
<dbReference type="GO" id="GO:0050661">
    <property type="term" value="F:NADP binding"/>
    <property type="evidence" value="ECO:0007669"/>
    <property type="project" value="InterPro"/>
</dbReference>
<dbReference type="SUPFAM" id="SSF51735">
    <property type="entry name" value="NAD(P)-binding Rossmann-fold domains"/>
    <property type="match status" value="1"/>
</dbReference>
<dbReference type="Pfam" id="PF03446">
    <property type="entry name" value="NAD_binding_2"/>
    <property type="match status" value="1"/>
</dbReference>
<dbReference type="Proteomes" id="UP000183975">
    <property type="component" value="Unassembled WGS sequence"/>
</dbReference>
<dbReference type="NCBIfam" id="NF008592">
    <property type="entry name" value="PRK11559.1"/>
    <property type="match status" value="1"/>
</dbReference>
<accession>A0A1M6SWF6</accession>
<keyword evidence="2" id="KW-0560">Oxidoreductase</keyword>
<evidence type="ECO:0000256" key="2">
    <source>
        <dbReference type="ARBA" id="ARBA00023002"/>
    </source>
</evidence>
<dbReference type="InterPro" id="IPR006115">
    <property type="entry name" value="6PGDH_NADP-bd"/>
</dbReference>
<dbReference type="PANTHER" id="PTHR43060:SF3">
    <property type="entry name" value="2-HYDROXY-3-OXOPROPIONATE REDUCTASE"/>
    <property type="match status" value="1"/>
</dbReference>
<reference evidence="7 8" key="1">
    <citation type="submission" date="2016-11" db="EMBL/GenBank/DDBJ databases">
        <authorList>
            <person name="Jaros S."/>
            <person name="Januszkiewicz K."/>
            <person name="Wedrychowicz H."/>
        </authorList>
    </citation>
    <scope>NUCLEOTIDE SEQUENCE [LARGE SCALE GENOMIC DNA]</scope>
    <source>
        <strain evidence="7 8">DSM 14214</strain>
    </source>
</reference>
<feature type="active site" evidence="4">
    <location>
        <position position="169"/>
    </location>
</feature>
<dbReference type="PANTHER" id="PTHR43060">
    <property type="entry name" value="3-HYDROXYISOBUTYRATE DEHYDROGENASE-LIKE 1, MITOCHONDRIAL-RELATED"/>
    <property type="match status" value="1"/>
</dbReference>
<protein>
    <submittedName>
        <fullName evidence="7">2-hydroxy-3-oxopropionate reductase</fullName>
    </submittedName>
</protein>
<evidence type="ECO:0000256" key="4">
    <source>
        <dbReference type="PIRSR" id="PIRSR000103-1"/>
    </source>
</evidence>
<evidence type="ECO:0000313" key="7">
    <source>
        <dbReference type="EMBL" id="SHK49082.1"/>
    </source>
</evidence>
<dbReference type="PIRSF" id="PIRSF000103">
    <property type="entry name" value="HIBADH"/>
    <property type="match status" value="1"/>
</dbReference>
<gene>
    <name evidence="7" type="ORF">SAMN02745138_01817</name>
</gene>
<dbReference type="Pfam" id="PF14833">
    <property type="entry name" value="NAD_binding_11"/>
    <property type="match status" value="1"/>
</dbReference>
<sequence>MKAGFIGLGIMGKPMAKNLLKAGCELYVNDLNKDAVAELVAGDAKEGDYETIGKECDIVLMILPNGAIVQDVLFGENGLAGYLKPGTVVCDMSSVTPTESCTCAEKLAAMQIGFVDSPVSGGEPKAIDGTLAFMAGGNEADFEKLKPYFDAMGASALLIGKSGSGSVTKLTNQVIVNLTIAAVSEAFVLCSKAGADPEKVYQAIRGGLAGSVILDAKVPMMIERNFKPGGKISINHKDIKNVMATAHSIDVPMPLTSQLFEIMQYLKVTGHFDEDHAGIVQYFEKLAGVEVKKVNA</sequence>
<feature type="domain" description="6-phosphogluconate dehydrogenase NADP-binding" evidence="5">
    <location>
        <begin position="3"/>
        <end position="160"/>
    </location>
</feature>
<dbReference type="OrthoDB" id="9786703at2"/>
<dbReference type="InterPro" id="IPR036291">
    <property type="entry name" value="NAD(P)-bd_dom_sf"/>
</dbReference>
<dbReference type="PROSITE" id="PS00895">
    <property type="entry name" value="3_HYDROXYISOBUT_DH"/>
    <property type="match status" value="1"/>
</dbReference>
<dbReference type="RefSeq" id="WP_072851097.1">
    <property type="nucleotide sequence ID" value="NZ_FRAH01000029.1"/>
</dbReference>
<comment type="similarity">
    <text evidence="1">Belongs to the HIBADH-related family.</text>
</comment>
<evidence type="ECO:0000256" key="1">
    <source>
        <dbReference type="ARBA" id="ARBA00009080"/>
    </source>
</evidence>
<feature type="domain" description="3-hydroxyisobutyrate dehydrogenase-like NAD-binding" evidence="6">
    <location>
        <begin position="163"/>
        <end position="282"/>
    </location>
</feature>
<dbReference type="GO" id="GO:0051287">
    <property type="term" value="F:NAD binding"/>
    <property type="evidence" value="ECO:0007669"/>
    <property type="project" value="InterPro"/>
</dbReference>
<proteinExistence type="inferred from homology"/>
<dbReference type="Gene3D" id="3.40.50.720">
    <property type="entry name" value="NAD(P)-binding Rossmann-like Domain"/>
    <property type="match status" value="1"/>
</dbReference>
<dbReference type="InterPro" id="IPR013328">
    <property type="entry name" value="6PGD_dom2"/>
</dbReference>
<dbReference type="InterPro" id="IPR002204">
    <property type="entry name" value="3-OH-isobutyrate_DH-rel_CS"/>
</dbReference>
<dbReference type="InterPro" id="IPR008927">
    <property type="entry name" value="6-PGluconate_DH-like_C_sf"/>
</dbReference>
<keyword evidence="8" id="KW-1185">Reference proteome</keyword>
<evidence type="ECO:0000313" key="8">
    <source>
        <dbReference type="Proteomes" id="UP000183975"/>
    </source>
</evidence>
<dbReference type="EMBL" id="FRAH01000029">
    <property type="protein sequence ID" value="SHK49082.1"/>
    <property type="molecule type" value="Genomic_DNA"/>
</dbReference>
<organism evidence="7 8">
    <name type="scientific">Anaerotignum lactatifermentans DSM 14214</name>
    <dbReference type="NCBI Taxonomy" id="1121323"/>
    <lineage>
        <taxon>Bacteria</taxon>
        <taxon>Bacillati</taxon>
        <taxon>Bacillota</taxon>
        <taxon>Clostridia</taxon>
        <taxon>Lachnospirales</taxon>
        <taxon>Anaerotignaceae</taxon>
        <taxon>Anaerotignum</taxon>
    </lineage>
</organism>
<name>A0A1M6SWF6_9FIRM</name>
<evidence type="ECO:0000259" key="6">
    <source>
        <dbReference type="Pfam" id="PF14833"/>
    </source>
</evidence>
<dbReference type="SUPFAM" id="SSF48179">
    <property type="entry name" value="6-phosphogluconate dehydrogenase C-terminal domain-like"/>
    <property type="match status" value="1"/>
</dbReference>
<dbReference type="GO" id="GO:0016491">
    <property type="term" value="F:oxidoreductase activity"/>
    <property type="evidence" value="ECO:0007669"/>
    <property type="project" value="UniProtKB-KW"/>
</dbReference>
<keyword evidence="3" id="KW-0520">NAD</keyword>
<dbReference type="InterPro" id="IPR029154">
    <property type="entry name" value="HIBADH-like_NADP-bd"/>
</dbReference>
<dbReference type="AlphaFoldDB" id="A0A1M6SWF6"/>
<dbReference type="GO" id="GO:0016054">
    <property type="term" value="P:organic acid catabolic process"/>
    <property type="evidence" value="ECO:0007669"/>
    <property type="project" value="UniProtKB-ARBA"/>
</dbReference>
<dbReference type="Gene3D" id="1.10.1040.10">
    <property type="entry name" value="N-(1-d-carboxylethyl)-l-norvaline Dehydrogenase, domain 2"/>
    <property type="match status" value="1"/>
</dbReference>
<dbReference type="InterPro" id="IPR015815">
    <property type="entry name" value="HIBADH-related"/>
</dbReference>